<dbReference type="Gene3D" id="1.20.1250.20">
    <property type="entry name" value="MFS general substrate transporter like domains"/>
    <property type="match status" value="1"/>
</dbReference>
<comment type="subcellular location">
    <subcellularLocation>
        <location evidence="1">Endomembrane system</location>
        <topology evidence="1">Multi-pass membrane protein</topology>
    </subcellularLocation>
    <subcellularLocation>
        <location evidence="9">Vacuole membrane</location>
        <topology evidence="9">Multi-pass membrane protein</topology>
    </subcellularLocation>
</comment>
<dbReference type="PANTHER" id="PTHR23519:SF1">
    <property type="entry name" value="AUTOPHAGY-RELATED PROTEIN 22"/>
    <property type="match status" value="1"/>
</dbReference>
<evidence type="ECO:0000256" key="4">
    <source>
        <dbReference type="ARBA" id="ARBA00022554"/>
    </source>
</evidence>
<dbReference type="OrthoDB" id="192733at2759"/>
<evidence type="ECO:0000256" key="6">
    <source>
        <dbReference type="ARBA" id="ARBA00022970"/>
    </source>
</evidence>
<evidence type="ECO:0000259" key="10">
    <source>
        <dbReference type="PROSITE" id="PS50850"/>
    </source>
</evidence>
<evidence type="ECO:0000313" key="11">
    <source>
        <dbReference type="EMBL" id="KXN73385.1"/>
    </source>
</evidence>
<feature type="transmembrane region" description="Helical" evidence="9">
    <location>
        <begin position="334"/>
        <end position="355"/>
    </location>
</feature>
<dbReference type="CDD" id="cd17483">
    <property type="entry name" value="MFS_Atg22_like"/>
    <property type="match status" value="1"/>
</dbReference>
<dbReference type="InterPro" id="IPR050495">
    <property type="entry name" value="ATG22/LtaA_families"/>
</dbReference>
<protein>
    <recommendedName>
        <fullName evidence="9">Autophagy-related protein</fullName>
    </recommendedName>
</protein>
<dbReference type="InterPro" id="IPR020846">
    <property type="entry name" value="MFS_dom"/>
</dbReference>
<dbReference type="PROSITE" id="PS50850">
    <property type="entry name" value="MFS"/>
    <property type="match status" value="1"/>
</dbReference>
<evidence type="ECO:0000256" key="2">
    <source>
        <dbReference type="ARBA" id="ARBA00006978"/>
    </source>
</evidence>
<keyword evidence="8 9" id="KW-0472">Membrane</keyword>
<dbReference type="InterPro" id="IPR024671">
    <property type="entry name" value="Atg22-like"/>
</dbReference>
<evidence type="ECO:0000313" key="12">
    <source>
        <dbReference type="Proteomes" id="UP000070444"/>
    </source>
</evidence>
<dbReference type="OMA" id="QPWEIFP"/>
<evidence type="ECO:0000256" key="5">
    <source>
        <dbReference type="ARBA" id="ARBA00022692"/>
    </source>
</evidence>
<keyword evidence="3 9" id="KW-0813">Transport</keyword>
<sequence>MSSSDKNLHTSEFLDPEATAPVTKKELWGFYAYGIGSEPFSAVVMAVTAPVILETLSSLVSFDNETGLPCDTSQPGYRCSFYMGSLYLTPSSFALFVGALSVAIQAVVFIGLSSLADHGNNRKKMLLTSGTICAVFMLLLLAVTKPALYWLAAICVIVANVSFGASYVFYYAYIPTLTRYDQEVIDVQNSNATEQEKFLVAERVGNRVSSWGFAAGYAGAIVCLAISVLIILFMKDSLYRLQVASAANGIWFLIFNVVTWKLLKSRPGPPLPEGESYILYSWKTVFKTVSQAAKLSQAFIFLLSWFMMSDALGTIVHVAVLFAKSELAATQIQLFIVATITPLMAGIGCVFWMYFQRFLKLRTKTMILIISILYLVIPIIGVASIYVPGLFSTITELYIIGAYHGFLLGATQSFYRSMFAEMLPVGKENEFFGLYEITDKGSSWIGPLVVGAITNATGTIRKGFIFLIITMIIPIILVLLVKPEKGKQQAKAFDNPHYNQQVQMNNLSEYKL</sequence>
<keyword evidence="6 9" id="KW-0029">Amino-acid transport</keyword>
<feature type="transmembrane region" description="Helical" evidence="9">
    <location>
        <begin position="367"/>
        <end position="387"/>
    </location>
</feature>
<evidence type="ECO:0000256" key="8">
    <source>
        <dbReference type="ARBA" id="ARBA00023136"/>
    </source>
</evidence>
<keyword evidence="7 9" id="KW-1133">Transmembrane helix</keyword>
<evidence type="ECO:0000256" key="9">
    <source>
        <dbReference type="RuleBase" id="RU363073"/>
    </source>
</evidence>
<keyword evidence="4 9" id="KW-0926">Vacuole</keyword>
<feature type="transmembrane region" description="Helical" evidence="9">
    <location>
        <begin position="463"/>
        <end position="481"/>
    </location>
</feature>
<keyword evidence="5 9" id="KW-0812">Transmembrane</keyword>
<dbReference type="STRING" id="796925.A0A137PEI7"/>
<feature type="transmembrane region" description="Helical" evidence="9">
    <location>
        <begin position="125"/>
        <end position="143"/>
    </location>
</feature>
<feature type="transmembrane region" description="Helical" evidence="9">
    <location>
        <begin position="30"/>
        <end position="53"/>
    </location>
</feature>
<dbReference type="GO" id="GO:0005774">
    <property type="term" value="C:vacuolar membrane"/>
    <property type="evidence" value="ECO:0007669"/>
    <property type="project" value="UniProtKB-SubCell"/>
</dbReference>
<dbReference type="InterPro" id="IPR044738">
    <property type="entry name" value="Atg22"/>
</dbReference>
<feature type="transmembrane region" description="Helical" evidence="9">
    <location>
        <begin position="211"/>
        <end position="233"/>
    </location>
</feature>
<name>A0A137PEI7_CONC2</name>
<feature type="transmembrane region" description="Helical" evidence="9">
    <location>
        <begin position="93"/>
        <end position="113"/>
    </location>
</feature>
<dbReference type="GO" id="GO:0022857">
    <property type="term" value="F:transmembrane transporter activity"/>
    <property type="evidence" value="ECO:0007669"/>
    <property type="project" value="InterPro"/>
</dbReference>
<feature type="transmembrane region" description="Helical" evidence="9">
    <location>
        <begin position="299"/>
        <end position="322"/>
    </location>
</feature>
<dbReference type="GO" id="GO:0006914">
    <property type="term" value="P:autophagy"/>
    <property type="evidence" value="ECO:0007669"/>
    <property type="project" value="UniProtKB-KW"/>
</dbReference>
<organism evidence="11 12">
    <name type="scientific">Conidiobolus coronatus (strain ATCC 28846 / CBS 209.66 / NRRL 28638)</name>
    <name type="common">Delacroixia coronata</name>
    <dbReference type="NCBI Taxonomy" id="796925"/>
    <lineage>
        <taxon>Eukaryota</taxon>
        <taxon>Fungi</taxon>
        <taxon>Fungi incertae sedis</taxon>
        <taxon>Zoopagomycota</taxon>
        <taxon>Entomophthoromycotina</taxon>
        <taxon>Entomophthoromycetes</taxon>
        <taxon>Entomophthorales</taxon>
        <taxon>Ancylistaceae</taxon>
        <taxon>Conidiobolus</taxon>
    </lineage>
</organism>
<reference evidence="11 12" key="1">
    <citation type="journal article" date="2015" name="Genome Biol. Evol.">
        <title>Phylogenomic analyses indicate that early fungi evolved digesting cell walls of algal ancestors of land plants.</title>
        <authorList>
            <person name="Chang Y."/>
            <person name="Wang S."/>
            <person name="Sekimoto S."/>
            <person name="Aerts A.L."/>
            <person name="Choi C."/>
            <person name="Clum A."/>
            <person name="LaButti K.M."/>
            <person name="Lindquist E.A."/>
            <person name="Yee Ngan C."/>
            <person name="Ohm R.A."/>
            <person name="Salamov A.A."/>
            <person name="Grigoriev I.V."/>
            <person name="Spatafora J.W."/>
            <person name="Berbee M.L."/>
        </authorList>
    </citation>
    <scope>NUCLEOTIDE SEQUENCE [LARGE SCALE GENOMIC DNA]</scope>
    <source>
        <strain evidence="11 12">NRRL 28638</strain>
    </source>
</reference>
<proteinExistence type="inferred from homology"/>
<evidence type="ECO:0000256" key="7">
    <source>
        <dbReference type="ARBA" id="ARBA00022989"/>
    </source>
</evidence>
<dbReference type="AlphaFoldDB" id="A0A137PEI7"/>
<dbReference type="GO" id="GO:0012505">
    <property type="term" value="C:endomembrane system"/>
    <property type="evidence" value="ECO:0007669"/>
    <property type="project" value="UniProtKB-SubCell"/>
</dbReference>
<feature type="transmembrane region" description="Helical" evidence="9">
    <location>
        <begin position="239"/>
        <end position="258"/>
    </location>
</feature>
<keyword evidence="12" id="KW-1185">Reference proteome</keyword>
<keyword evidence="9" id="KW-0072">Autophagy</keyword>
<dbReference type="Pfam" id="PF11700">
    <property type="entry name" value="ATG22"/>
    <property type="match status" value="1"/>
</dbReference>
<comment type="similarity">
    <text evidence="2 9">Belongs to the ATG22 family.</text>
</comment>
<dbReference type="PANTHER" id="PTHR23519">
    <property type="entry name" value="AUTOPHAGY-RELATED PROTEIN 22"/>
    <property type="match status" value="1"/>
</dbReference>
<evidence type="ECO:0000256" key="1">
    <source>
        <dbReference type="ARBA" id="ARBA00004127"/>
    </source>
</evidence>
<gene>
    <name evidence="11" type="ORF">CONCODRAFT_35870</name>
</gene>
<dbReference type="EMBL" id="KQ964437">
    <property type="protein sequence ID" value="KXN73385.1"/>
    <property type="molecule type" value="Genomic_DNA"/>
</dbReference>
<dbReference type="Proteomes" id="UP000070444">
    <property type="component" value="Unassembled WGS sequence"/>
</dbReference>
<feature type="transmembrane region" description="Helical" evidence="9">
    <location>
        <begin position="149"/>
        <end position="173"/>
    </location>
</feature>
<comment type="function">
    <text evidence="9">Vacuolar effluxer which mediate the efflux of amino acids resulting from autophagic degradation. The release of autophagic amino acids allows the maintenance of protein synthesis and viability during nitrogen starvation.</text>
</comment>
<dbReference type="SUPFAM" id="SSF103473">
    <property type="entry name" value="MFS general substrate transporter"/>
    <property type="match status" value="1"/>
</dbReference>
<dbReference type="GO" id="GO:0032974">
    <property type="term" value="P:amino acid transmembrane export from vacuole"/>
    <property type="evidence" value="ECO:0007669"/>
    <property type="project" value="InterPro"/>
</dbReference>
<evidence type="ECO:0000256" key="3">
    <source>
        <dbReference type="ARBA" id="ARBA00022448"/>
    </source>
</evidence>
<accession>A0A137PEI7</accession>
<dbReference type="InterPro" id="IPR036259">
    <property type="entry name" value="MFS_trans_sf"/>
</dbReference>
<feature type="domain" description="Major facilitator superfamily (MFS) profile" evidence="10">
    <location>
        <begin position="297"/>
        <end position="512"/>
    </location>
</feature>